<dbReference type="AlphaFoldDB" id="A0AAU9NJ48"/>
<organism evidence="3 4">
    <name type="scientific">Lactuca virosa</name>
    <dbReference type="NCBI Taxonomy" id="75947"/>
    <lineage>
        <taxon>Eukaryota</taxon>
        <taxon>Viridiplantae</taxon>
        <taxon>Streptophyta</taxon>
        <taxon>Embryophyta</taxon>
        <taxon>Tracheophyta</taxon>
        <taxon>Spermatophyta</taxon>
        <taxon>Magnoliopsida</taxon>
        <taxon>eudicotyledons</taxon>
        <taxon>Gunneridae</taxon>
        <taxon>Pentapetalae</taxon>
        <taxon>asterids</taxon>
        <taxon>campanulids</taxon>
        <taxon>Asterales</taxon>
        <taxon>Asteraceae</taxon>
        <taxon>Cichorioideae</taxon>
        <taxon>Cichorieae</taxon>
        <taxon>Lactucinae</taxon>
        <taxon>Lactuca</taxon>
    </lineage>
</organism>
<keyword evidence="1" id="KW-0103">Bromodomain</keyword>
<evidence type="ECO:0000313" key="3">
    <source>
        <dbReference type="EMBL" id="CAH1437760.1"/>
    </source>
</evidence>
<accession>A0AAU9NJ48</accession>
<comment type="caution">
    <text evidence="3">The sequence shown here is derived from an EMBL/GenBank/DDBJ whole genome shotgun (WGS) entry which is preliminary data.</text>
</comment>
<proteinExistence type="predicted"/>
<feature type="region of interest" description="Disordered" evidence="2">
    <location>
        <begin position="22"/>
        <end position="43"/>
    </location>
</feature>
<gene>
    <name evidence="3" type="ORF">LVIROSA_LOCUS24059</name>
</gene>
<sequence length="157" mass="17664">MTKKGRVPDAYSGGFHSTIESTGAGSSGLTGQGSMNISDHRDSSTTSKKWMKLRYALPVQVVPLYKISFAEKKKWLLQLTMELDKVRALDKRLDLHSADAVTISSSRMQPQGAKNKGTFSPVLRKQCENLLKKLMLHRHGWVFNKPVDIIEFNIPDY</sequence>
<dbReference type="Gene3D" id="1.20.920.10">
    <property type="entry name" value="Bromodomain-like"/>
    <property type="match status" value="1"/>
</dbReference>
<dbReference type="InterPro" id="IPR036427">
    <property type="entry name" value="Bromodomain-like_sf"/>
</dbReference>
<evidence type="ECO:0000313" key="4">
    <source>
        <dbReference type="Proteomes" id="UP001157418"/>
    </source>
</evidence>
<name>A0AAU9NJ48_9ASTR</name>
<dbReference type="EMBL" id="CAKMRJ010004445">
    <property type="protein sequence ID" value="CAH1437760.1"/>
    <property type="molecule type" value="Genomic_DNA"/>
</dbReference>
<dbReference type="SUPFAM" id="SSF47370">
    <property type="entry name" value="Bromodomain"/>
    <property type="match status" value="1"/>
</dbReference>
<keyword evidence="4" id="KW-1185">Reference proteome</keyword>
<protein>
    <submittedName>
        <fullName evidence="3">Uncharacterized protein</fullName>
    </submittedName>
</protein>
<evidence type="ECO:0000256" key="1">
    <source>
        <dbReference type="ARBA" id="ARBA00023117"/>
    </source>
</evidence>
<dbReference type="Proteomes" id="UP001157418">
    <property type="component" value="Unassembled WGS sequence"/>
</dbReference>
<reference evidence="3 4" key="1">
    <citation type="submission" date="2022-01" db="EMBL/GenBank/DDBJ databases">
        <authorList>
            <person name="Xiong W."/>
            <person name="Schranz E."/>
        </authorList>
    </citation>
    <scope>NUCLEOTIDE SEQUENCE [LARGE SCALE GENOMIC DNA]</scope>
</reference>
<evidence type="ECO:0000256" key="2">
    <source>
        <dbReference type="SAM" id="MobiDB-lite"/>
    </source>
</evidence>